<dbReference type="SUPFAM" id="SSF48371">
    <property type="entry name" value="ARM repeat"/>
    <property type="match status" value="1"/>
</dbReference>
<geneLocation type="plasmid" evidence="2 3">
    <name>pREL1</name>
</geneLocation>
<name>Q3LA16_RHOE4</name>
<proteinExistence type="predicted"/>
<dbReference type="InterPro" id="IPR025375">
    <property type="entry name" value="DUF4365"/>
</dbReference>
<dbReference type="RefSeq" id="WP_011331728.1">
    <property type="nucleotide sequence ID" value="NC_007491.1"/>
</dbReference>
<organism evidence="2 3">
    <name type="scientific">Rhodococcus erythropolis (strain PR4 / NBRC 100887)</name>
    <dbReference type="NCBI Taxonomy" id="234621"/>
    <lineage>
        <taxon>Bacteria</taxon>
        <taxon>Bacillati</taxon>
        <taxon>Actinomycetota</taxon>
        <taxon>Actinomycetes</taxon>
        <taxon>Mycobacteriales</taxon>
        <taxon>Nocardiaceae</taxon>
        <taxon>Rhodococcus</taxon>
        <taxon>Rhodococcus erythropolis group</taxon>
    </lineage>
</organism>
<accession>Q3LA16</accession>
<reference evidence="3" key="1">
    <citation type="submission" date="2005-03" db="EMBL/GenBank/DDBJ databases">
        <title>Comparison of the complete genome sequences of Rhodococcus erythropolis PR4 and Rhodococcus opacus B4.</title>
        <authorList>
            <person name="Takarada H."/>
            <person name="Sekine M."/>
            <person name="Hosoyama A."/>
            <person name="Yamada R."/>
            <person name="Fujisawa T."/>
            <person name="Omata S."/>
            <person name="Shimizu A."/>
            <person name="Tsukatani N."/>
            <person name="Tanikawa S."/>
            <person name="Fujita N."/>
            <person name="Harayama S."/>
        </authorList>
    </citation>
    <scope>NUCLEOTIDE SEQUENCE [LARGE SCALE GENOMIC DNA]</scope>
    <source>
        <strain evidence="3">PR4 / NBRC 100887</strain>
        <plasmid evidence="3">pREL1</plasmid>
    </source>
</reference>
<dbReference type="InterPro" id="IPR016024">
    <property type="entry name" value="ARM-type_fold"/>
</dbReference>
<dbReference type="HOGENOM" id="CLU_313010_0_0_11"/>
<keyword evidence="2" id="KW-0614">Plasmid</keyword>
<protein>
    <recommendedName>
        <fullName evidence="1">DUF4365 domain-containing protein</fullName>
    </recommendedName>
</protein>
<dbReference type="Pfam" id="PF14280">
    <property type="entry name" value="DUF4365"/>
    <property type="match status" value="1"/>
</dbReference>
<evidence type="ECO:0000259" key="1">
    <source>
        <dbReference type="Pfam" id="PF14280"/>
    </source>
</evidence>
<dbReference type="Proteomes" id="UP000002204">
    <property type="component" value="Plasmid pREL1"/>
</dbReference>
<sequence length="935" mass="102465">MKASRTTQVGNIGEALATLEFLKIDWHVAQNPAGEVGSDLLLQARTADLMDHGALVGAQVKYGPSFFDEPETDDDGNIVGWWFRDADSEHVKYWLDYAVPFILLLCDETTKKLYWVHVTQDAVVSTGKGSKILVPAHSTVDADHAAELLEVATEGRISSQWEGSAWGGVKVLAADRLRYAMLAPRLVAPHPNLEVAELSSEEAVALLVKMRLHDLVPQPESRRKTSLENSPAPDLEQCRKSNKWGWRFYAALHDVLLGDDRAIPSQDVDSDPLKQIIEEATEPHDRAAAAVCACALLVEEANPEGGLRVIESALSSTEYRPIDQAWLILHKARCLAELGDLEGARLLALDVQKVRASAVDDPTAMAITGSGADLIFRLDPWASDIGELIKGRDTLASWWRNQEVAAGLQSNFDSLFQQWVGESKSTEFDSTFLRLRAAALLAGLAADHSSWQHSHKLLAQHVLTSYRSQDDLAESLSALRHASEEKVVAQVARHLLRVGPAEAVRAAVGKVKLDRATRTSLHADLQLVSTASDVLEPAQADEHVRWILSNLSDLGGLASRLQPSFSLEYVLLDTLENLAPVVSADALREVIEYIKDLPEQSDIGSAHDWAAVINNIPTTAWTDDDRAALAARNEDSSEVKEAIDRVLAEGDPTHRERIREKLRDGNVLALDAFGDVRDLDADTVKTVIDKLVSGIEQQILDLTNGNLNIGGSDFAATLILLNAWHPEVAVWEPISELFTTPSPFRAHLTKSLKGLRGHSKRIPTEVVDRLVPPLHDLMVTPPSTHPFFRNEDVRGRAASALAALRPAAISDEELWDLLQGNAHQRAAAVEVVVGKGLSGRYDTLVAMSRDRDPWVRAVIANQIARTTPEDGDAIRLKLISRLLSNEGTLVAQMVANIINSSPPDVETDQVVGMLRENVSADVRRAIAEYDAKREL</sequence>
<reference evidence="2 3" key="2">
    <citation type="journal article" date="2006" name="Environ. Microbiol.">
        <title>Sequence analysis of three plasmids harboured in Rhodococcus erythropolis strain PR4.</title>
        <authorList>
            <person name="Sekine M."/>
            <person name="Tanikawa S."/>
            <person name="Omata S."/>
            <person name="Saito M."/>
            <person name="Fujisawa T."/>
            <person name="Tsukatani N."/>
            <person name="Tajima T."/>
            <person name="Sekigawa T."/>
            <person name="Kosugi H."/>
            <person name="Matsuo Y."/>
            <person name="Nishiko R."/>
            <person name="Imamura K."/>
            <person name="Ito M."/>
            <person name="Narita H."/>
            <person name="Tago S."/>
            <person name="Fujita N."/>
            <person name="Harayama S."/>
        </authorList>
    </citation>
    <scope>NUCLEOTIDE SEQUENCE [LARGE SCALE GENOMIC DNA]</scope>
    <source>
        <strain evidence="3">PR4 / NBRC 100887</strain>
        <plasmid evidence="2 3">pREL1</plasmid>
    </source>
</reference>
<evidence type="ECO:0000313" key="2">
    <source>
        <dbReference type="EMBL" id="BAE45947.1"/>
    </source>
</evidence>
<feature type="domain" description="DUF4365" evidence="1">
    <location>
        <begin position="25"/>
        <end position="151"/>
    </location>
</feature>
<dbReference type="KEGG" id="rer:RER_pREL1-00040"/>
<dbReference type="PATRIC" id="fig|234621.6.peg.127"/>
<dbReference type="AlphaFoldDB" id="Q3LA16"/>
<evidence type="ECO:0000313" key="3">
    <source>
        <dbReference type="Proteomes" id="UP000002204"/>
    </source>
</evidence>
<gene>
    <name evidence="2" type="ordered locus">RER_pREL1-00040</name>
</gene>
<dbReference type="EMBL" id="AP008931">
    <property type="protein sequence ID" value="BAE45947.1"/>
    <property type="molecule type" value="Genomic_DNA"/>
</dbReference>